<dbReference type="Pfam" id="PF07690">
    <property type="entry name" value="MFS_1"/>
    <property type="match status" value="2"/>
</dbReference>
<reference evidence="9 10" key="1">
    <citation type="submission" date="2013-08" db="EMBL/GenBank/DDBJ databases">
        <title>The genome sequence of Knoellia flava.</title>
        <authorList>
            <person name="Zhu W."/>
            <person name="Wang G."/>
        </authorList>
    </citation>
    <scope>NUCLEOTIDE SEQUENCE [LARGE SCALE GENOMIC DNA]</scope>
    <source>
        <strain evidence="9 10">TL1</strain>
    </source>
</reference>
<feature type="transmembrane region" description="Helical" evidence="7">
    <location>
        <begin position="334"/>
        <end position="354"/>
    </location>
</feature>
<dbReference type="NCBIfam" id="TIGR00711">
    <property type="entry name" value="efflux_EmrB"/>
    <property type="match status" value="1"/>
</dbReference>
<feature type="transmembrane region" description="Helical" evidence="7">
    <location>
        <begin position="436"/>
        <end position="454"/>
    </location>
</feature>
<feature type="transmembrane region" description="Helical" evidence="7">
    <location>
        <begin position="389"/>
        <end position="415"/>
    </location>
</feature>
<feature type="transmembrane region" description="Helical" evidence="7">
    <location>
        <begin position="466"/>
        <end position="486"/>
    </location>
</feature>
<evidence type="ECO:0000313" key="9">
    <source>
        <dbReference type="EMBL" id="KGN30576.1"/>
    </source>
</evidence>
<feature type="transmembrane region" description="Helical" evidence="7">
    <location>
        <begin position="105"/>
        <end position="126"/>
    </location>
</feature>
<evidence type="ECO:0000256" key="2">
    <source>
        <dbReference type="ARBA" id="ARBA00022448"/>
    </source>
</evidence>
<comment type="subcellular location">
    <subcellularLocation>
        <location evidence="1">Cell membrane</location>
        <topology evidence="1">Multi-pass membrane protein</topology>
    </subcellularLocation>
</comment>
<evidence type="ECO:0000256" key="5">
    <source>
        <dbReference type="ARBA" id="ARBA00022989"/>
    </source>
</evidence>
<keyword evidence="6 7" id="KW-0472">Membrane</keyword>
<proteinExistence type="predicted"/>
<keyword evidence="2" id="KW-0813">Transport</keyword>
<evidence type="ECO:0000259" key="8">
    <source>
        <dbReference type="PROSITE" id="PS50850"/>
    </source>
</evidence>
<feature type="transmembrane region" description="Helical" evidence="7">
    <location>
        <begin position="138"/>
        <end position="156"/>
    </location>
</feature>
<dbReference type="InterPro" id="IPR020846">
    <property type="entry name" value="MFS_dom"/>
</dbReference>
<dbReference type="PANTHER" id="PTHR42718:SF39">
    <property type="entry name" value="ACTINORHODIN TRANSPORTER-RELATED"/>
    <property type="match status" value="1"/>
</dbReference>
<comment type="caution">
    <text evidence="9">The sequence shown here is derived from an EMBL/GenBank/DDBJ whole genome shotgun (WGS) entry which is preliminary data.</text>
</comment>
<protein>
    <submittedName>
        <fullName evidence="9">MFS transporter</fullName>
    </submittedName>
</protein>
<keyword evidence="4 7" id="KW-0812">Transmembrane</keyword>
<evidence type="ECO:0000256" key="1">
    <source>
        <dbReference type="ARBA" id="ARBA00004651"/>
    </source>
</evidence>
<evidence type="ECO:0000256" key="7">
    <source>
        <dbReference type="SAM" id="Phobius"/>
    </source>
</evidence>
<dbReference type="PROSITE" id="PS50850">
    <property type="entry name" value="MFS"/>
    <property type="match status" value="1"/>
</dbReference>
<feature type="transmembrane region" description="Helical" evidence="7">
    <location>
        <begin position="226"/>
        <end position="245"/>
    </location>
</feature>
<dbReference type="CDD" id="cd17321">
    <property type="entry name" value="MFS_MMR_MDR_like"/>
    <property type="match status" value="1"/>
</dbReference>
<dbReference type="PRINTS" id="PR01036">
    <property type="entry name" value="TCRTETB"/>
</dbReference>
<feature type="transmembrane region" description="Helical" evidence="7">
    <location>
        <begin position="361"/>
        <end position="383"/>
    </location>
</feature>
<feature type="transmembrane region" description="Helical" evidence="7">
    <location>
        <begin position="163"/>
        <end position="185"/>
    </location>
</feature>
<feature type="transmembrane region" description="Helical" evidence="7">
    <location>
        <begin position="251"/>
        <end position="270"/>
    </location>
</feature>
<feature type="domain" description="Major facilitator superfamily (MFS) profile" evidence="8">
    <location>
        <begin position="39"/>
        <end position="495"/>
    </location>
</feature>
<feature type="transmembrane region" description="Helical" evidence="7">
    <location>
        <begin position="191"/>
        <end position="214"/>
    </location>
</feature>
<feature type="transmembrane region" description="Helical" evidence="7">
    <location>
        <begin position="73"/>
        <end position="93"/>
    </location>
</feature>
<name>A0ABR4XD56_9MICO</name>
<evidence type="ECO:0000256" key="3">
    <source>
        <dbReference type="ARBA" id="ARBA00022475"/>
    </source>
</evidence>
<dbReference type="Gene3D" id="1.20.1720.10">
    <property type="entry name" value="Multidrug resistance protein D"/>
    <property type="match status" value="1"/>
</dbReference>
<keyword evidence="3" id="KW-1003">Cell membrane</keyword>
<keyword evidence="5 7" id="KW-1133">Transmembrane helix</keyword>
<organism evidence="9 10">
    <name type="scientific">Knoellia flava TL1</name>
    <dbReference type="NCBI Taxonomy" id="1385518"/>
    <lineage>
        <taxon>Bacteria</taxon>
        <taxon>Bacillati</taxon>
        <taxon>Actinomycetota</taxon>
        <taxon>Actinomycetes</taxon>
        <taxon>Micrococcales</taxon>
        <taxon>Intrasporangiaceae</taxon>
        <taxon>Knoellia</taxon>
    </lineage>
</organism>
<dbReference type="RefSeq" id="WP_156971701.1">
    <property type="nucleotide sequence ID" value="NZ_AVPI01000028.1"/>
</dbReference>
<dbReference type="PANTHER" id="PTHR42718">
    <property type="entry name" value="MAJOR FACILITATOR SUPERFAMILY MULTIDRUG TRANSPORTER MFSC"/>
    <property type="match status" value="1"/>
</dbReference>
<feature type="transmembrane region" description="Helical" evidence="7">
    <location>
        <begin position="290"/>
        <end position="314"/>
    </location>
</feature>
<dbReference type="Gene3D" id="1.20.1250.20">
    <property type="entry name" value="MFS general substrate transporter like domains"/>
    <property type="match status" value="1"/>
</dbReference>
<evidence type="ECO:0000256" key="4">
    <source>
        <dbReference type="ARBA" id="ARBA00022692"/>
    </source>
</evidence>
<dbReference type="SUPFAM" id="SSF103473">
    <property type="entry name" value="MFS general substrate transporter"/>
    <property type="match status" value="1"/>
</dbReference>
<feature type="transmembrane region" description="Helical" evidence="7">
    <location>
        <begin position="38"/>
        <end position="61"/>
    </location>
</feature>
<dbReference type="Proteomes" id="UP000029990">
    <property type="component" value="Unassembled WGS sequence"/>
</dbReference>
<dbReference type="InterPro" id="IPR011701">
    <property type="entry name" value="MFS"/>
</dbReference>
<dbReference type="InterPro" id="IPR036259">
    <property type="entry name" value="MFS_trans_sf"/>
</dbReference>
<sequence length="504" mass="51193">MTTATAPEAASSPVADAQAVADTRAVADTPISGRARTLALVSLLLASMMELIDITIVNVALPTIESTLSASAGMLQWVVAAYPLAFGVSLITGARLGDRFGRRRLFLVGLVGFTVASAACGFAPGIETLVASRVLQGVAAAAMVPQVLTSIQVMYAPHERGTAMGIFSGLAGISAVLGPILGAVLTEAAGWRWVFLVNVPIGVVALLAALRFVPESRAARAPRIDLRSAAILSAGLLAVLYPLVMGHELGWPTWTYAVMAAGVLVLAALVRSQHRQGRRGDDPMIATELYAGRAFTGGTVVGALLFVASAGYFLANTLYFQLGLGWSVLKAGLVGIPFAVVCTVTAGLGAAVLMPKVGRAVLSLGAVVMALGAGLTAVAVVGATPTTSFWVFVPGIVVIGAGFGFVVSSTAPLGLMHVEGRHAGAASGQFNTTGQLSNAVGAAALGTLFFEVASRQSGEVPTDLLGPAYVVVLVVVAALSLVTAVATRIIPADAHVGADPTQAH</sequence>
<keyword evidence="10" id="KW-1185">Reference proteome</keyword>
<gene>
    <name evidence="9" type="ORF">N798_10435</name>
</gene>
<evidence type="ECO:0000313" key="10">
    <source>
        <dbReference type="Proteomes" id="UP000029990"/>
    </source>
</evidence>
<evidence type="ECO:0000256" key="6">
    <source>
        <dbReference type="ARBA" id="ARBA00023136"/>
    </source>
</evidence>
<dbReference type="InterPro" id="IPR004638">
    <property type="entry name" value="EmrB-like"/>
</dbReference>
<accession>A0ABR4XD56</accession>
<dbReference type="EMBL" id="AVPI01000028">
    <property type="protein sequence ID" value="KGN30576.1"/>
    <property type="molecule type" value="Genomic_DNA"/>
</dbReference>